<evidence type="ECO:0000313" key="3">
    <source>
        <dbReference type="EMBL" id="CAF1338577.1"/>
    </source>
</evidence>
<evidence type="ECO:0000313" key="2">
    <source>
        <dbReference type="EMBL" id="CAF1334638.1"/>
    </source>
</evidence>
<dbReference type="AlphaFoldDB" id="A0A815GEN7"/>
<dbReference type="EMBL" id="CAJNOM010000299">
    <property type="protein sequence ID" value="CAF1334638.1"/>
    <property type="molecule type" value="Genomic_DNA"/>
</dbReference>
<dbReference type="Proteomes" id="UP000663877">
    <property type="component" value="Unassembled WGS sequence"/>
</dbReference>
<reference evidence="3" key="1">
    <citation type="submission" date="2021-02" db="EMBL/GenBank/DDBJ databases">
        <authorList>
            <person name="Nowell W R."/>
        </authorList>
    </citation>
    <scope>NUCLEOTIDE SEQUENCE</scope>
</reference>
<gene>
    <name evidence="1" type="ORF">BJG266_LOCUS5181</name>
    <name evidence="2" type="ORF">QVE165_LOCUS33087</name>
    <name evidence="3" type="ORF">QVE165_LOCUS33305</name>
</gene>
<dbReference type="EMBL" id="CAJNOM010000303">
    <property type="protein sequence ID" value="CAF1338577.1"/>
    <property type="molecule type" value="Genomic_DNA"/>
</dbReference>
<evidence type="ECO:0000313" key="1">
    <source>
        <dbReference type="EMBL" id="CAF0800626.1"/>
    </source>
</evidence>
<organism evidence="3 4">
    <name type="scientific">Adineta steineri</name>
    <dbReference type="NCBI Taxonomy" id="433720"/>
    <lineage>
        <taxon>Eukaryota</taxon>
        <taxon>Metazoa</taxon>
        <taxon>Spiralia</taxon>
        <taxon>Gnathifera</taxon>
        <taxon>Rotifera</taxon>
        <taxon>Eurotatoria</taxon>
        <taxon>Bdelloidea</taxon>
        <taxon>Adinetida</taxon>
        <taxon>Adinetidae</taxon>
        <taxon>Adineta</taxon>
    </lineage>
</organism>
<accession>A0A815GEN7</accession>
<sequence>MKYESTPSSSLPKTSFTSGLILSPEPPSLISSKLQSISFIAGIFASITTDELSRLSPTNHGHLNINLSQKLSYLSI</sequence>
<proteinExistence type="predicted"/>
<comment type="caution">
    <text evidence="3">The sequence shown here is derived from an EMBL/GenBank/DDBJ whole genome shotgun (WGS) entry which is preliminary data.</text>
</comment>
<keyword evidence="4" id="KW-1185">Reference proteome</keyword>
<evidence type="ECO:0000313" key="4">
    <source>
        <dbReference type="Proteomes" id="UP000663832"/>
    </source>
</evidence>
<dbReference type="Proteomes" id="UP000663832">
    <property type="component" value="Unassembled WGS sequence"/>
</dbReference>
<protein>
    <submittedName>
        <fullName evidence="3">Uncharacterized protein</fullName>
    </submittedName>
</protein>
<name>A0A815GEN7_9BILA</name>
<dbReference type="EMBL" id="CAJNOI010000013">
    <property type="protein sequence ID" value="CAF0800626.1"/>
    <property type="molecule type" value="Genomic_DNA"/>
</dbReference>